<dbReference type="AlphaFoldDB" id="A0A2R6NEY1"/>
<comment type="caution">
    <text evidence="1">The sequence shown here is derived from an EMBL/GenBank/DDBJ whole genome shotgun (WGS) entry which is preliminary data.</text>
</comment>
<reference evidence="1 2" key="1">
    <citation type="submission" date="2018-02" db="EMBL/GenBank/DDBJ databases">
        <title>Genome sequence of the basidiomycete white-rot fungus Phlebia centrifuga.</title>
        <authorList>
            <person name="Granchi Z."/>
            <person name="Peng M."/>
            <person name="de Vries R.P."/>
            <person name="Hilden K."/>
            <person name="Makela M.R."/>
            <person name="Grigoriev I."/>
            <person name="Riley R."/>
        </authorList>
    </citation>
    <scope>NUCLEOTIDE SEQUENCE [LARGE SCALE GENOMIC DNA]</scope>
    <source>
        <strain evidence="1 2">FBCC195</strain>
    </source>
</reference>
<dbReference type="EMBL" id="MLYV02001301">
    <property type="protein sequence ID" value="PSR70940.1"/>
    <property type="molecule type" value="Genomic_DNA"/>
</dbReference>
<organism evidence="1 2">
    <name type="scientific">Hermanssonia centrifuga</name>
    <dbReference type="NCBI Taxonomy" id="98765"/>
    <lineage>
        <taxon>Eukaryota</taxon>
        <taxon>Fungi</taxon>
        <taxon>Dikarya</taxon>
        <taxon>Basidiomycota</taxon>
        <taxon>Agaricomycotina</taxon>
        <taxon>Agaricomycetes</taxon>
        <taxon>Polyporales</taxon>
        <taxon>Meruliaceae</taxon>
        <taxon>Hermanssonia</taxon>
    </lineage>
</organism>
<evidence type="ECO:0000313" key="2">
    <source>
        <dbReference type="Proteomes" id="UP000186601"/>
    </source>
</evidence>
<evidence type="ECO:0000313" key="1">
    <source>
        <dbReference type="EMBL" id="PSR70940.1"/>
    </source>
</evidence>
<dbReference type="Proteomes" id="UP000186601">
    <property type="component" value="Unassembled WGS sequence"/>
</dbReference>
<dbReference type="STRING" id="98765.A0A2R6NEY1"/>
<sequence>YIFASTGPYATWEYIHKISGSIPTQRKLKDHVEAEINHFFRGKAHTSPDDEEDIALLQASYSLSKIHIYDAKRQIDAADKVDDYIAKGSDYQALQRAINNWSAKRTTTRAKTEDWTYGYELSEIQTAEMQTD</sequence>
<gene>
    <name evidence="1" type="ORF">PHLCEN_2v13189</name>
</gene>
<proteinExistence type="predicted"/>
<dbReference type="OrthoDB" id="2800429at2759"/>
<keyword evidence="2" id="KW-1185">Reference proteome</keyword>
<protein>
    <submittedName>
        <fullName evidence="1">Uncharacterized protein</fullName>
    </submittedName>
</protein>
<accession>A0A2R6NEY1</accession>
<feature type="non-terminal residue" evidence="1">
    <location>
        <position position="1"/>
    </location>
</feature>
<name>A0A2R6NEY1_9APHY</name>